<dbReference type="EMBL" id="LAZR01000640">
    <property type="protein sequence ID" value="KKN61911.1"/>
    <property type="molecule type" value="Genomic_DNA"/>
</dbReference>
<dbReference type="Gene3D" id="3.30.1380.10">
    <property type="match status" value="1"/>
</dbReference>
<evidence type="ECO:0000313" key="1">
    <source>
        <dbReference type="EMBL" id="KKN61911.1"/>
    </source>
</evidence>
<dbReference type="SUPFAM" id="SSF55166">
    <property type="entry name" value="Hedgehog/DD-peptidase"/>
    <property type="match status" value="1"/>
</dbReference>
<proteinExistence type="predicted"/>
<sequence length="99" mass="10978">MSTYIKFCIAIAQLAAACGGRCTSWWRTPVGNMEVGGHKYSRHQVGEGVDWTWSKEELAASEVVYEGIRTNGRERMIAMAPKLGLVVVDEGDHLHVQTK</sequence>
<protein>
    <submittedName>
        <fullName evidence="1">Uncharacterized protein</fullName>
    </submittedName>
</protein>
<reference evidence="1" key="1">
    <citation type="journal article" date="2015" name="Nature">
        <title>Complex archaea that bridge the gap between prokaryotes and eukaryotes.</title>
        <authorList>
            <person name="Spang A."/>
            <person name="Saw J.H."/>
            <person name="Jorgensen S.L."/>
            <person name="Zaremba-Niedzwiedzka K."/>
            <person name="Martijn J."/>
            <person name="Lind A.E."/>
            <person name="van Eijk R."/>
            <person name="Schleper C."/>
            <person name="Guy L."/>
            <person name="Ettema T.J."/>
        </authorList>
    </citation>
    <scope>NUCLEOTIDE SEQUENCE</scope>
</reference>
<comment type="caution">
    <text evidence="1">The sequence shown here is derived from an EMBL/GenBank/DDBJ whole genome shotgun (WGS) entry which is preliminary data.</text>
</comment>
<name>A0A0F9UL43_9ZZZZ</name>
<dbReference type="InterPro" id="IPR009045">
    <property type="entry name" value="Zn_M74/Hedgehog-like"/>
</dbReference>
<dbReference type="AlphaFoldDB" id="A0A0F9UL43"/>
<gene>
    <name evidence="1" type="ORF">LCGC14_0516800</name>
</gene>
<organism evidence="1">
    <name type="scientific">marine sediment metagenome</name>
    <dbReference type="NCBI Taxonomy" id="412755"/>
    <lineage>
        <taxon>unclassified sequences</taxon>
        <taxon>metagenomes</taxon>
        <taxon>ecological metagenomes</taxon>
    </lineage>
</organism>
<accession>A0A0F9UL43</accession>
<dbReference type="PROSITE" id="PS51257">
    <property type="entry name" value="PROKAR_LIPOPROTEIN"/>
    <property type="match status" value="1"/>
</dbReference>